<dbReference type="EMBL" id="BTGU01000780">
    <property type="protein sequence ID" value="GMN69163.1"/>
    <property type="molecule type" value="Genomic_DNA"/>
</dbReference>
<proteinExistence type="predicted"/>
<evidence type="ECO:0000313" key="2">
    <source>
        <dbReference type="Proteomes" id="UP001187192"/>
    </source>
</evidence>
<keyword evidence="2" id="KW-1185">Reference proteome</keyword>
<evidence type="ECO:0000313" key="1">
    <source>
        <dbReference type="EMBL" id="GMN69163.1"/>
    </source>
</evidence>
<accession>A0AA88E8E7</accession>
<sequence>MQIKKHLWDKLRKPINLSDLSGGYLSGPTGKMYDRYRLLKLLPSPGLYNAPILRLFSLETSLFSGILLDKDSVNRSDATVETNHWISADVKEEEGRDEEPREHLGSILKVGHQNHQNTNPQLVAAVYYQASS</sequence>
<dbReference type="Proteomes" id="UP001187192">
    <property type="component" value="Unassembled WGS sequence"/>
</dbReference>
<gene>
    <name evidence="1" type="ORF">TIFTF001_038213</name>
</gene>
<reference evidence="1" key="1">
    <citation type="submission" date="2023-07" db="EMBL/GenBank/DDBJ databases">
        <title>draft genome sequence of fig (Ficus carica).</title>
        <authorList>
            <person name="Takahashi T."/>
            <person name="Nishimura K."/>
        </authorList>
    </citation>
    <scope>NUCLEOTIDE SEQUENCE</scope>
</reference>
<protein>
    <submittedName>
        <fullName evidence="1">Uncharacterized protein</fullName>
    </submittedName>
</protein>
<organism evidence="1 2">
    <name type="scientific">Ficus carica</name>
    <name type="common">Common fig</name>
    <dbReference type="NCBI Taxonomy" id="3494"/>
    <lineage>
        <taxon>Eukaryota</taxon>
        <taxon>Viridiplantae</taxon>
        <taxon>Streptophyta</taxon>
        <taxon>Embryophyta</taxon>
        <taxon>Tracheophyta</taxon>
        <taxon>Spermatophyta</taxon>
        <taxon>Magnoliopsida</taxon>
        <taxon>eudicotyledons</taxon>
        <taxon>Gunneridae</taxon>
        <taxon>Pentapetalae</taxon>
        <taxon>rosids</taxon>
        <taxon>fabids</taxon>
        <taxon>Rosales</taxon>
        <taxon>Moraceae</taxon>
        <taxon>Ficeae</taxon>
        <taxon>Ficus</taxon>
    </lineage>
</organism>
<dbReference type="AlphaFoldDB" id="A0AA88E8E7"/>
<name>A0AA88E8E7_FICCA</name>
<comment type="caution">
    <text evidence="1">The sequence shown here is derived from an EMBL/GenBank/DDBJ whole genome shotgun (WGS) entry which is preliminary data.</text>
</comment>